<dbReference type="Gene3D" id="2.60.40.10">
    <property type="entry name" value="Immunoglobulins"/>
    <property type="match status" value="1"/>
</dbReference>
<dbReference type="PROSITE" id="PS50853">
    <property type="entry name" value="FN3"/>
    <property type="match status" value="1"/>
</dbReference>
<dbReference type="InterPro" id="IPR013783">
    <property type="entry name" value="Ig-like_fold"/>
</dbReference>
<dbReference type="Pfam" id="PF00963">
    <property type="entry name" value="Cohesin"/>
    <property type="match status" value="1"/>
</dbReference>
<protein>
    <recommendedName>
        <fullName evidence="1">Fibronectin type-III domain-containing protein</fullName>
    </recommendedName>
</protein>
<dbReference type="InterPro" id="IPR008965">
    <property type="entry name" value="CBM2/CBM3_carb-bd_dom_sf"/>
</dbReference>
<sequence length="243" mass="26867">MNGTSFKDSEVTPGVEYYYVVSAYNEDVKGTDSKEVSATIPQNLNPILNVTINEESVKVNELFTSYISLKNVSDIYAEDFTLTYNADLIEYVGFEEIEGYKVFSELKGTKGIIRFIVASQGEEYGINKETNFLKIIFKAKAIGTGTVDAIKCRVADTINEYDIDEVGCMQDSVIIKGPDDVNRSGSYTLVDLAIGGFYFGKTAAETDTVNHVADQVADGNINNDDLVYIVNQILINPNYEPNM</sequence>
<evidence type="ECO:0000259" key="1">
    <source>
        <dbReference type="PROSITE" id="PS50853"/>
    </source>
</evidence>
<dbReference type="GO" id="GO:0000272">
    <property type="term" value="P:polysaccharide catabolic process"/>
    <property type="evidence" value="ECO:0007669"/>
    <property type="project" value="InterPro"/>
</dbReference>
<dbReference type="AlphaFoldDB" id="A0A1B2DEZ0"/>
<organism evidence="2">
    <name type="scientific">Paenibacillus sp. BIHB 4019</name>
    <dbReference type="NCBI Taxonomy" id="1870819"/>
    <lineage>
        <taxon>Bacteria</taxon>
        <taxon>Bacillati</taxon>
        <taxon>Bacillota</taxon>
        <taxon>Bacilli</taxon>
        <taxon>Bacillales</taxon>
        <taxon>Paenibacillaceae</taxon>
        <taxon>Paenibacillus</taxon>
    </lineage>
</organism>
<feature type="domain" description="Fibronectin type-III" evidence="1">
    <location>
        <begin position="1"/>
        <end position="43"/>
    </location>
</feature>
<dbReference type="InterPro" id="IPR002102">
    <property type="entry name" value="Cohesin_dom"/>
</dbReference>
<gene>
    <name evidence="2" type="ORF">BBD42_07080</name>
</gene>
<dbReference type="EMBL" id="CP016808">
    <property type="protein sequence ID" value="ANY66255.1"/>
    <property type="molecule type" value="Genomic_DNA"/>
</dbReference>
<dbReference type="CDD" id="cd08547">
    <property type="entry name" value="Type_II_cohesin"/>
    <property type="match status" value="1"/>
</dbReference>
<reference evidence="2" key="1">
    <citation type="submission" date="2016-08" db="EMBL/GenBank/DDBJ databases">
        <title>Complete Genome Seqeunce of Paenibacillus sp. BIHB 4019 from tea rhizoplane.</title>
        <authorList>
            <person name="Thakur R."/>
            <person name="Swarnkar M.K."/>
            <person name="Gulati A."/>
        </authorList>
    </citation>
    <scope>NUCLEOTIDE SEQUENCE [LARGE SCALE GENOMIC DNA]</scope>
    <source>
        <strain evidence="2">BIHB4019</strain>
    </source>
</reference>
<dbReference type="GO" id="GO:0030246">
    <property type="term" value="F:carbohydrate binding"/>
    <property type="evidence" value="ECO:0007669"/>
    <property type="project" value="InterPro"/>
</dbReference>
<accession>A0A1B2DEZ0</accession>
<proteinExistence type="predicted"/>
<dbReference type="SUPFAM" id="SSF49384">
    <property type="entry name" value="Carbohydrate-binding domain"/>
    <property type="match status" value="1"/>
</dbReference>
<dbReference type="Gene3D" id="2.60.40.680">
    <property type="match status" value="1"/>
</dbReference>
<dbReference type="InterPro" id="IPR003961">
    <property type="entry name" value="FN3_dom"/>
</dbReference>
<evidence type="ECO:0000313" key="2">
    <source>
        <dbReference type="EMBL" id="ANY66255.1"/>
    </source>
</evidence>
<name>A0A1B2DEZ0_9BACL</name>